<feature type="compositionally biased region" description="Basic and acidic residues" evidence="1">
    <location>
        <begin position="714"/>
        <end position="731"/>
    </location>
</feature>
<proteinExistence type="predicted"/>
<dbReference type="GeneID" id="75184276"/>
<gene>
    <name evidence="3" type="ORF">D8771_01630</name>
</gene>
<evidence type="ECO:0000259" key="2">
    <source>
        <dbReference type="Pfam" id="PF20211"/>
    </source>
</evidence>
<dbReference type="AlphaFoldDB" id="A0A8H1LIT7"/>
<dbReference type="InterPro" id="IPR046701">
    <property type="entry name" value="DUF6571"/>
</dbReference>
<reference evidence="3 4" key="1">
    <citation type="submission" date="2018-10" db="EMBL/GenBank/DDBJ databases">
        <title>Isolation of pseudouridimycin from Streptomyces albus DSM 40763.</title>
        <authorList>
            <person name="Rosenqvist P."/>
            <person name="Metsae-Ketelae M."/>
            <person name="Virta P."/>
        </authorList>
    </citation>
    <scope>NUCLEOTIDE SEQUENCE [LARGE SCALE GENOMIC DNA]</scope>
    <source>
        <strain evidence="3 4">DSM 40763</strain>
    </source>
</reference>
<evidence type="ECO:0000313" key="3">
    <source>
        <dbReference type="EMBL" id="TGG89624.1"/>
    </source>
</evidence>
<sequence length="731" mass="79386">MDLEALRDAKFKALGEAVTDWRQMRDKLKTLASDARRELRTRADRANWKGVNSDVTRPFIDKTVGEIEDARTQAETIHNILKDTCAELTRYRDSLEFKLLEADAQHIRVRDTGNGSFEVRAKDGADVPLPTLDRFRDDIADLLKKATTSDHSAKEALCALVDQSKYGFSDARYKDRDEAAKALREGERAAALAKDPTKADELNRLLKKHRGDSLFAERFATKLGPDGTLAFWAGASGPDGPEPAVQKALQKNISTTLALATQSDSPAMERWERNLIKAGPGAVGGEPGGPVGFQVMSNLMRTGDYDDTFLNKYGTALVAEDRRRSHNGEDPGWDTDSSHGLNPNGPDGGLDPMTGYMKALAHSPDAATEFLNGDHEGPRSPSHTPDRTNFDYLFKDREWPKDYGPGGKELHTGKNYLAQAIAAGATGTPAGEPIPKNLPPHTEDQARLFEDVVKTVSKDNKQLADNGYMSDSFGKMTAHYLPDINRALANDPLGDTPKLYPISGAQADLSKRDATRFLFTLGQNPEGYAMVQLGQKQYAANLMDYHLNPDLPADQRLIQTSDSPQEAVRRIAEQSGQVGGTLAAGREEAVLGKAKEDDESFTHSLAQGKNFVSGAIGTGIGVGTSFVGSPAVGAATGATASTVSSMVLEEIFEANETKNQENVGYIAGGKWESTQDDHSEIHQRAAILAARAHKSPYEADVADWAQDGTGDGFQRAHSDVEEMTRDIRTDG</sequence>
<name>A0A8H1LIT7_9ACTN</name>
<feature type="region of interest" description="Disordered" evidence="1">
    <location>
        <begin position="321"/>
        <end position="356"/>
    </location>
</feature>
<comment type="caution">
    <text evidence="3">The sequence shown here is derived from an EMBL/GenBank/DDBJ whole genome shotgun (WGS) entry which is preliminary data.</text>
</comment>
<dbReference type="RefSeq" id="WP_016468383.1">
    <property type="nucleotide sequence ID" value="NZ_BBQG01000017.1"/>
</dbReference>
<organism evidence="3 4">
    <name type="scientific">Streptomyces albus</name>
    <dbReference type="NCBI Taxonomy" id="1888"/>
    <lineage>
        <taxon>Bacteria</taxon>
        <taxon>Bacillati</taxon>
        <taxon>Actinomycetota</taxon>
        <taxon>Actinomycetes</taxon>
        <taxon>Kitasatosporales</taxon>
        <taxon>Streptomycetaceae</taxon>
        <taxon>Streptomyces</taxon>
    </lineage>
</organism>
<feature type="domain" description="DUF6571" evidence="2">
    <location>
        <begin position="305"/>
        <end position="653"/>
    </location>
</feature>
<evidence type="ECO:0000313" key="4">
    <source>
        <dbReference type="Proteomes" id="UP000298111"/>
    </source>
</evidence>
<dbReference type="Proteomes" id="UP000298111">
    <property type="component" value="Unassembled WGS sequence"/>
</dbReference>
<feature type="compositionally biased region" description="Basic and acidic residues" evidence="1">
    <location>
        <begin position="372"/>
        <end position="389"/>
    </location>
</feature>
<feature type="region of interest" description="Disordered" evidence="1">
    <location>
        <begin position="704"/>
        <end position="731"/>
    </location>
</feature>
<protein>
    <recommendedName>
        <fullName evidence="2">DUF6571 domain-containing protein</fullName>
    </recommendedName>
</protein>
<evidence type="ECO:0000256" key="1">
    <source>
        <dbReference type="SAM" id="MobiDB-lite"/>
    </source>
</evidence>
<dbReference type="Pfam" id="PF20211">
    <property type="entry name" value="DUF6571"/>
    <property type="match status" value="1"/>
</dbReference>
<dbReference type="EMBL" id="RCIY01000002">
    <property type="protein sequence ID" value="TGG89624.1"/>
    <property type="molecule type" value="Genomic_DNA"/>
</dbReference>
<accession>A0A8H1LIT7</accession>
<feature type="region of interest" description="Disordered" evidence="1">
    <location>
        <begin position="368"/>
        <end position="389"/>
    </location>
</feature>